<evidence type="ECO:0000313" key="2">
    <source>
        <dbReference type="Proteomes" id="UP000640485"/>
    </source>
</evidence>
<comment type="caution">
    <text evidence="1">The sequence shown here is derived from an EMBL/GenBank/DDBJ whole genome shotgun (WGS) entry which is preliminary data.</text>
</comment>
<dbReference type="AlphaFoldDB" id="A0A934VT43"/>
<keyword evidence="2" id="KW-1185">Reference proteome</keyword>
<protein>
    <submittedName>
        <fullName evidence="1">Uncharacterized protein</fullName>
    </submittedName>
</protein>
<dbReference type="EMBL" id="JAEPRQ010000001">
    <property type="protein sequence ID" value="MBK4214336.1"/>
    <property type="molecule type" value="Genomic_DNA"/>
</dbReference>
<dbReference type="RefSeq" id="WP_200682918.1">
    <property type="nucleotide sequence ID" value="NZ_JAEPRQ010000001.1"/>
</dbReference>
<gene>
    <name evidence="1" type="ORF">JJJ17_00205</name>
</gene>
<organism evidence="1 2">
    <name type="scientific">Paracoccus caeni</name>
    <dbReference type="NCBI Taxonomy" id="657651"/>
    <lineage>
        <taxon>Bacteria</taxon>
        <taxon>Pseudomonadati</taxon>
        <taxon>Pseudomonadota</taxon>
        <taxon>Alphaproteobacteria</taxon>
        <taxon>Rhodobacterales</taxon>
        <taxon>Paracoccaceae</taxon>
        <taxon>Paracoccus</taxon>
    </lineage>
</organism>
<accession>A0A934VT43</accession>
<proteinExistence type="predicted"/>
<evidence type="ECO:0000313" key="1">
    <source>
        <dbReference type="EMBL" id="MBK4214336.1"/>
    </source>
</evidence>
<dbReference type="Proteomes" id="UP000640485">
    <property type="component" value="Unassembled WGS sequence"/>
</dbReference>
<sequence>MTTPVGGNFSADMQNAIAQQQAITAEAAKTNVELAKSTTVKDAYGKIR</sequence>
<reference evidence="1" key="1">
    <citation type="submission" date="2021-01" db="EMBL/GenBank/DDBJ databases">
        <title>Paracoccus amoyensis sp. nov., isolated from the surface seawater along the coast of Xiamen Island, China.</title>
        <authorList>
            <person name="Lyu L."/>
        </authorList>
    </citation>
    <scope>NUCLEOTIDE SEQUENCE</scope>
    <source>
        <strain evidence="1">MJ17</strain>
    </source>
</reference>
<name>A0A934VT43_9RHOB</name>